<dbReference type="InterPro" id="IPR036236">
    <property type="entry name" value="Znf_C2H2_sf"/>
</dbReference>
<dbReference type="Gene3D" id="3.30.160.60">
    <property type="entry name" value="Classic Zinc Finger"/>
    <property type="match status" value="4"/>
</dbReference>
<evidence type="ECO:0000256" key="12">
    <source>
        <dbReference type="PROSITE-ProRule" id="PRU01263"/>
    </source>
</evidence>
<evidence type="ECO:0000256" key="1">
    <source>
        <dbReference type="ARBA" id="ARBA00003767"/>
    </source>
</evidence>
<dbReference type="OrthoDB" id="7847744at2759"/>
<dbReference type="AlphaFoldDB" id="A0A6P8XWY2"/>
<accession>A0A6P8XWY2</accession>
<evidence type="ECO:0000256" key="3">
    <source>
        <dbReference type="ARBA" id="ARBA00006991"/>
    </source>
</evidence>
<dbReference type="Gene3D" id="3.40.1800.20">
    <property type="match status" value="1"/>
</dbReference>
<evidence type="ECO:0000256" key="11">
    <source>
        <dbReference type="PROSITE-ProRule" id="PRU00042"/>
    </source>
</evidence>
<keyword evidence="10" id="KW-0539">Nucleus</keyword>
<keyword evidence="15" id="KW-1185">Reference proteome</keyword>
<evidence type="ECO:0000256" key="6">
    <source>
        <dbReference type="ARBA" id="ARBA00022771"/>
    </source>
</evidence>
<dbReference type="PROSITE" id="PS51915">
    <property type="entry name" value="ZAD"/>
    <property type="match status" value="1"/>
</dbReference>
<evidence type="ECO:0000256" key="10">
    <source>
        <dbReference type="ARBA" id="ARBA00023242"/>
    </source>
</evidence>
<feature type="binding site" evidence="12">
    <location>
        <position position="8"/>
    </location>
    <ligand>
        <name>Zn(2+)</name>
        <dbReference type="ChEBI" id="CHEBI:29105"/>
    </ligand>
</feature>
<evidence type="ECO:0000259" key="13">
    <source>
        <dbReference type="PROSITE" id="PS50157"/>
    </source>
</evidence>
<dbReference type="PANTHER" id="PTHR24399">
    <property type="entry name" value="ZINC FINGER AND BTB DOMAIN-CONTAINING"/>
    <property type="match status" value="1"/>
</dbReference>
<evidence type="ECO:0000256" key="7">
    <source>
        <dbReference type="ARBA" id="ARBA00022833"/>
    </source>
</evidence>
<comment type="similarity">
    <text evidence="3">Belongs to the krueppel C2H2-type zinc-finger protein family.</text>
</comment>
<dbReference type="Pfam" id="PF00096">
    <property type="entry name" value="zf-C2H2"/>
    <property type="match status" value="3"/>
</dbReference>
<evidence type="ECO:0000259" key="14">
    <source>
        <dbReference type="PROSITE" id="PS51915"/>
    </source>
</evidence>
<dbReference type="PROSITE" id="PS50157">
    <property type="entry name" value="ZINC_FINGER_C2H2_2"/>
    <property type="match status" value="6"/>
</dbReference>
<keyword evidence="6 11" id="KW-0863">Zinc-finger</keyword>
<dbReference type="FunFam" id="3.30.160.60:FF:000624">
    <property type="entry name" value="zinc finger protein 697"/>
    <property type="match status" value="1"/>
</dbReference>
<evidence type="ECO:0000256" key="5">
    <source>
        <dbReference type="ARBA" id="ARBA00022737"/>
    </source>
</evidence>
<evidence type="ECO:0000256" key="8">
    <source>
        <dbReference type="ARBA" id="ARBA00023015"/>
    </source>
</evidence>
<keyword evidence="4 12" id="KW-0479">Metal-binding</keyword>
<evidence type="ECO:0000313" key="15">
    <source>
        <dbReference type="Proteomes" id="UP000515160"/>
    </source>
</evidence>
<dbReference type="SUPFAM" id="SSF57716">
    <property type="entry name" value="Glucocorticoid receptor-like (DNA-binding domain)"/>
    <property type="match status" value="1"/>
</dbReference>
<proteinExistence type="inferred from homology"/>
<comment type="function">
    <text evidence="1">May be involved in transcriptional regulation.</text>
</comment>
<dbReference type="GO" id="GO:0005654">
    <property type="term" value="C:nucleoplasm"/>
    <property type="evidence" value="ECO:0007669"/>
    <property type="project" value="TreeGrafter"/>
</dbReference>
<gene>
    <name evidence="16" type="primary">LOC117575640</name>
</gene>
<dbReference type="PANTHER" id="PTHR24399:SF23">
    <property type="entry name" value="C2H2-TYPE DOMAIN-CONTAINING PROTEIN"/>
    <property type="match status" value="1"/>
</dbReference>
<feature type="domain" description="C2H2-type" evidence="13">
    <location>
        <begin position="363"/>
        <end position="390"/>
    </location>
</feature>
<feature type="domain" description="C2H2-type" evidence="13">
    <location>
        <begin position="230"/>
        <end position="252"/>
    </location>
</feature>
<evidence type="ECO:0000313" key="16">
    <source>
        <dbReference type="RefSeq" id="XP_034115810.1"/>
    </source>
</evidence>
<dbReference type="InterPro" id="IPR013087">
    <property type="entry name" value="Znf_C2H2_type"/>
</dbReference>
<dbReference type="PROSITE" id="PS00028">
    <property type="entry name" value="ZINC_FINGER_C2H2_1"/>
    <property type="match status" value="6"/>
</dbReference>
<comment type="subcellular location">
    <subcellularLocation>
        <location evidence="2">Nucleus</location>
    </subcellularLocation>
</comment>
<feature type="domain" description="C2H2-type" evidence="13">
    <location>
        <begin position="201"/>
        <end position="229"/>
    </location>
</feature>
<sequence>MDRICRVCMDSSVTLVDIFAQRQQPSQKEPDLAEMLNVFCTVKPNDLLPQQICLSCVLATQNAYKFKCTCEESNRQLLQLLTIKKQQQQEQIQHQQENIPTQYIVPCDDAVYHIAELPVNLNCVKKEPVSRDDEAPSSTFRQHPPLFVKSKETPLRKRRNKYKVKSKKLGLDAKCRYCDKAFSSSYAKRLHEKRHTGERSHICNSCGKGFIRSHDLKIHNKRLHTDERPFQCQLCPRSFIANHLLRTHMKQHKYRCDLCPSYFKLQSKLRIHMAASHGTNDEITNQRIRKCIVQPKSKGLPALERGLRDRLAPVSYEELDMDCELNEIDTPLNYNELKCDDRDNLSDISDDKPKTFVKRIDKYFCDICGKGFPRKYALTQHYRCHTGERPYKCSMCPMAFTQGHSRKRHMHRKHSNYINKELQIPPLKRVVVRVARLQLSHLLALKCIHMTEENAIK</sequence>
<feature type="binding site" evidence="12">
    <location>
        <position position="53"/>
    </location>
    <ligand>
        <name>Zn(2+)</name>
        <dbReference type="ChEBI" id="CHEBI:29105"/>
    </ligand>
</feature>
<dbReference type="Proteomes" id="UP000515160">
    <property type="component" value="Chromosome 2R"/>
</dbReference>
<reference evidence="16" key="1">
    <citation type="submission" date="2025-08" db="UniProtKB">
        <authorList>
            <consortium name="RefSeq"/>
        </authorList>
    </citation>
    <scope>IDENTIFICATION</scope>
    <source>
        <strain evidence="16">15112-1751.03</strain>
        <tissue evidence="16">Whole Adult</tissue>
    </source>
</reference>
<name>A0A6P8XWY2_DROAB</name>
<dbReference type="FunFam" id="3.30.160.60:FF:000446">
    <property type="entry name" value="Zinc finger protein"/>
    <property type="match status" value="2"/>
</dbReference>
<dbReference type="GeneID" id="117575640"/>
<dbReference type="GO" id="GO:0000978">
    <property type="term" value="F:RNA polymerase II cis-regulatory region sequence-specific DNA binding"/>
    <property type="evidence" value="ECO:0007669"/>
    <property type="project" value="TreeGrafter"/>
</dbReference>
<feature type="binding site" evidence="12">
    <location>
        <position position="56"/>
    </location>
    <ligand>
        <name>Zn(2+)</name>
        <dbReference type="ChEBI" id="CHEBI:29105"/>
    </ligand>
</feature>
<keyword evidence="5" id="KW-0677">Repeat</keyword>
<keyword evidence="9" id="KW-0804">Transcription</keyword>
<dbReference type="FunFam" id="3.30.160.60:FF:000060">
    <property type="entry name" value="zinc finger protein 436"/>
    <property type="match status" value="1"/>
</dbReference>
<dbReference type="GO" id="GO:0001227">
    <property type="term" value="F:DNA-binding transcription repressor activity, RNA polymerase II-specific"/>
    <property type="evidence" value="ECO:0007669"/>
    <property type="project" value="TreeGrafter"/>
</dbReference>
<protein>
    <submittedName>
        <fullName evidence="16">Zinc finger protein 235</fullName>
    </submittedName>
</protein>
<evidence type="ECO:0000256" key="9">
    <source>
        <dbReference type="ARBA" id="ARBA00023163"/>
    </source>
</evidence>
<feature type="domain" description="C2H2-type" evidence="13">
    <location>
        <begin position="391"/>
        <end position="416"/>
    </location>
</feature>
<organism evidence="15 16">
    <name type="scientific">Drosophila albomicans</name>
    <name type="common">Fruit fly</name>
    <dbReference type="NCBI Taxonomy" id="7291"/>
    <lineage>
        <taxon>Eukaryota</taxon>
        <taxon>Metazoa</taxon>
        <taxon>Ecdysozoa</taxon>
        <taxon>Arthropoda</taxon>
        <taxon>Hexapoda</taxon>
        <taxon>Insecta</taxon>
        <taxon>Pterygota</taxon>
        <taxon>Neoptera</taxon>
        <taxon>Endopterygota</taxon>
        <taxon>Diptera</taxon>
        <taxon>Brachycera</taxon>
        <taxon>Muscomorpha</taxon>
        <taxon>Ephydroidea</taxon>
        <taxon>Drosophilidae</taxon>
        <taxon>Drosophila</taxon>
    </lineage>
</organism>
<feature type="domain" description="ZAD" evidence="14">
    <location>
        <begin position="3"/>
        <end position="80"/>
    </location>
</feature>
<feature type="domain" description="C2H2-type" evidence="13">
    <location>
        <begin position="173"/>
        <end position="200"/>
    </location>
</feature>
<evidence type="ECO:0000256" key="2">
    <source>
        <dbReference type="ARBA" id="ARBA00004123"/>
    </source>
</evidence>
<keyword evidence="8" id="KW-0805">Transcription regulation</keyword>
<keyword evidence="7 12" id="KW-0862">Zinc</keyword>
<dbReference type="RefSeq" id="XP_034115810.1">
    <property type="nucleotide sequence ID" value="XM_034259919.2"/>
</dbReference>
<feature type="domain" description="C2H2-type" evidence="13">
    <location>
        <begin position="254"/>
        <end position="282"/>
    </location>
</feature>
<evidence type="ECO:0000256" key="4">
    <source>
        <dbReference type="ARBA" id="ARBA00022723"/>
    </source>
</evidence>
<dbReference type="SMART" id="SM00868">
    <property type="entry name" value="zf-AD"/>
    <property type="match status" value="1"/>
</dbReference>
<dbReference type="SMART" id="SM00355">
    <property type="entry name" value="ZnF_C2H2"/>
    <property type="match status" value="6"/>
</dbReference>
<dbReference type="GO" id="GO:0008270">
    <property type="term" value="F:zinc ion binding"/>
    <property type="evidence" value="ECO:0007669"/>
    <property type="project" value="UniProtKB-UniRule"/>
</dbReference>
<dbReference type="SUPFAM" id="SSF57667">
    <property type="entry name" value="beta-beta-alpha zinc fingers"/>
    <property type="match status" value="3"/>
</dbReference>
<feature type="binding site" evidence="12">
    <location>
        <position position="5"/>
    </location>
    <ligand>
        <name>Zn(2+)</name>
        <dbReference type="ChEBI" id="CHEBI:29105"/>
    </ligand>
</feature>
<dbReference type="Pfam" id="PF07776">
    <property type="entry name" value="zf-AD"/>
    <property type="match status" value="1"/>
</dbReference>
<dbReference type="InterPro" id="IPR012934">
    <property type="entry name" value="Znf_AD"/>
</dbReference>